<sequence length="170" mass="19111">MKKIIVLIALIIAPAVSFGQSMFDKLENMDNVSSVIVNKDAFQLLSKFKMEDNKSEEMEVFRMIQNLELFKVFRSEDASVANQMESMVNSAVKSMNLTQLMRVKDKDSKVRIYVKSGKNKDYVTEVLMYITGTGNSESVIMSLTGTIDINKLSDLADKFSKDSGVKVKVN</sequence>
<evidence type="ECO:0000313" key="1">
    <source>
        <dbReference type="EMBL" id="GGG98529.1"/>
    </source>
</evidence>
<evidence type="ECO:0000313" key="2">
    <source>
        <dbReference type="Proteomes" id="UP000633278"/>
    </source>
</evidence>
<proteinExistence type="predicted"/>
<dbReference type="InterPro" id="IPR025348">
    <property type="entry name" value="DUF4252"/>
</dbReference>
<dbReference type="AlphaFoldDB" id="A0A917HZZ8"/>
<gene>
    <name evidence="1" type="ORF">GCM10011416_15860</name>
</gene>
<reference evidence="1" key="1">
    <citation type="journal article" date="2014" name="Int. J. Syst. Evol. Microbiol.">
        <title>Complete genome sequence of Corynebacterium casei LMG S-19264T (=DSM 44701T), isolated from a smear-ripened cheese.</title>
        <authorList>
            <consortium name="US DOE Joint Genome Institute (JGI-PGF)"/>
            <person name="Walter F."/>
            <person name="Albersmeier A."/>
            <person name="Kalinowski J."/>
            <person name="Ruckert C."/>
        </authorList>
    </citation>
    <scope>NUCLEOTIDE SEQUENCE</scope>
    <source>
        <strain evidence="1">CGMCC 1.15763</strain>
    </source>
</reference>
<comment type="caution">
    <text evidence="1">The sequence shown here is derived from an EMBL/GenBank/DDBJ whole genome shotgun (WGS) entry which is preliminary data.</text>
</comment>
<accession>A0A917HZZ8</accession>
<keyword evidence="2" id="KW-1185">Reference proteome</keyword>
<reference evidence="1" key="2">
    <citation type="submission" date="2020-09" db="EMBL/GenBank/DDBJ databases">
        <authorList>
            <person name="Sun Q."/>
            <person name="Zhou Y."/>
        </authorList>
    </citation>
    <scope>NUCLEOTIDE SEQUENCE</scope>
    <source>
        <strain evidence="1">CGMCC 1.15763</strain>
    </source>
</reference>
<name>A0A917HZZ8_9FLAO</name>
<evidence type="ECO:0008006" key="3">
    <source>
        <dbReference type="Google" id="ProtNLM"/>
    </source>
</evidence>
<organism evidence="1 2">
    <name type="scientific">Polaribacter pacificus</name>
    <dbReference type="NCBI Taxonomy" id="1775173"/>
    <lineage>
        <taxon>Bacteria</taxon>
        <taxon>Pseudomonadati</taxon>
        <taxon>Bacteroidota</taxon>
        <taxon>Flavobacteriia</taxon>
        <taxon>Flavobacteriales</taxon>
        <taxon>Flavobacteriaceae</taxon>
    </lineage>
</organism>
<dbReference type="Proteomes" id="UP000633278">
    <property type="component" value="Unassembled WGS sequence"/>
</dbReference>
<dbReference type="RefSeq" id="WP_188598786.1">
    <property type="nucleotide sequence ID" value="NZ_BMJW01000002.1"/>
</dbReference>
<dbReference type="Pfam" id="PF14060">
    <property type="entry name" value="DUF4252"/>
    <property type="match status" value="1"/>
</dbReference>
<dbReference type="EMBL" id="BMJW01000002">
    <property type="protein sequence ID" value="GGG98529.1"/>
    <property type="molecule type" value="Genomic_DNA"/>
</dbReference>
<protein>
    <recommendedName>
        <fullName evidence="3">DUF4252 domain-containing protein</fullName>
    </recommendedName>
</protein>